<dbReference type="EMBL" id="KN714814">
    <property type="protein sequence ID" value="KUI62468.1"/>
    <property type="molecule type" value="Genomic_DNA"/>
</dbReference>
<dbReference type="Pfam" id="PF14033">
    <property type="entry name" value="DUF4246"/>
    <property type="match status" value="1"/>
</dbReference>
<dbReference type="STRING" id="694573.A0A194VF04"/>
<accession>A0A194VF04</accession>
<dbReference type="Proteomes" id="UP000078576">
    <property type="component" value="Unassembled WGS sequence"/>
</dbReference>
<keyword evidence="4" id="KW-1185">Reference proteome</keyword>
<dbReference type="InterPro" id="IPR049207">
    <property type="entry name" value="DUF4246_N"/>
</dbReference>
<name>A0A194VF04_CYTMA</name>
<dbReference type="InterPro" id="IPR049192">
    <property type="entry name" value="DUF4246_C"/>
</dbReference>
<reference evidence="4" key="1">
    <citation type="submission" date="2014-12" db="EMBL/GenBank/DDBJ databases">
        <title>Genome Sequence of Valsa Canker Pathogens Uncovers a Specific Adaption of Colonization on Woody Bark.</title>
        <authorList>
            <person name="Yin Z."/>
            <person name="Liu H."/>
            <person name="Gao X."/>
            <person name="Li Z."/>
            <person name="Song N."/>
            <person name="Ke X."/>
            <person name="Dai Q."/>
            <person name="Wu Y."/>
            <person name="Sun Y."/>
            <person name="Xu J.-R."/>
            <person name="Kang Z.K."/>
            <person name="Wang L."/>
            <person name="Huang L."/>
        </authorList>
    </citation>
    <scope>NUCLEOTIDE SEQUENCE [LARGE SCALE GENOMIC DNA]</scope>
    <source>
        <strain evidence="4">SXYL134</strain>
    </source>
</reference>
<dbReference type="Pfam" id="PF21666">
    <property type="entry name" value="DUF4246_N"/>
    <property type="match status" value="1"/>
</dbReference>
<evidence type="ECO:0000313" key="4">
    <source>
        <dbReference type="Proteomes" id="UP000078576"/>
    </source>
</evidence>
<protein>
    <recommendedName>
        <fullName evidence="5">Duf1665 domain containing protein</fullName>
    </recommendedName>
</protein>
<sequence length="628" mass="71225">MGSDSDLLPVREVAMMSIMDRLTDKKDWHKKVFDDAILEKWREEAMAIPDEEFMKVAAAPQSLWDSNMWRHGHNPPKVKGIMSNDAFDHCIQELRSKARYFEQTGIIPTLDASASIVKSDVLVKDDLRDSLRQAFQKLQDDQADNPDWHPGSNNMVQDLIHPSMYPLIYGRSKVFEDEVVGVSDAVEKWAGKGKVIEKDGLQVVRTGWSSRGLGGSDVPPSFWSNAYQWLPSNVALQEDGSVRFTSYINNLHPNKYPDIYSTIENLIETALPAWDHCLLVQETYKKYGPGRKGSRFSMPGGADDEHMENWDPPFPAELPNADVDLGQTLNHPFVDIEYSPYKVTEGLEQTEPGLGGEPTAQALKGSLRENFKDLQIIVKVASIELTPDNPEFPAGGWHIEGQLNESICATALYYLDSENITDSSLSFRMQTSYEQHELQNEVGQDSFHWLECFYGTSLDFTGACIQNYGRVDTPEGRLLAFPNLFQHRVSPFRLTDPTKPGHRRFIALWLVDPFRRIVSTANVPPQQQDWWTESVFGKSEDSQKSAADKLPAELVQLLQERGVELPKKNEGCSLPPELLDLVRGEFGSHTISRKEAEEHRLKLMEERSSHHYEAHRVWTAASYSFCEH</sequence>
<dbReference type="PANTHER" id="PTHR33119:SF1">
    <property type="entry name" value="FE2OG DIOXYGENASE DOMAIN-CONTAINING PROTEIN"/>
    <property type="match status" value="1"/>
</dbReference>
<organism evidence="3 4">
    <name type="scientific">Cytospora mali</name>
    <name type="common">Apple Valsa canker fungus</name>
    <name type="synonym">Valsa mali</name>
    <dbReference type="NCBI Taxonomy" id="578113"/>
    <lineage>
        <taxon>Eukaryota</taxon>
        <taxon>Fungi</taxon>
        <taxon>Dikarya</taxon>
        <taxon>Ascomycota</taxon>
        <taxon>Pezizomycotina</taxon>
        <taxon>Sordariomycetes</taxon>
        <taxon>Sordariomycetidae</taxon>
        <taxon>Diaporthales</taxon>
        <taxon>Cytosporaceae</taxon>
        <taxon>Cytospora</taxon>
    </lineage>
</organism>
<evidence type="ECO:0000259" key="2">
    <source>
        <dbReference type="Pfam" id="PF21666"/>
    </source>
</evidence>
<dbReference type="OrthoDB" id="415532at2759"/>
<feature type="domain" description="DUF4246" evidence="1">
    <location>
        <begin position="85"/>
        <end position="533"/>
    </location>
</feature>
<dbReference type="AlphaFoldDB" id="A0A194VF04"/>
<dbReference type="InterPro" id="IPR025340">
    <property type="entry name" value="DUF4246"/>
</dbReference>
<evidence type="ECO:0008006" key="5">
    <source>
        <dbReference type="Google" id="ProtNLM"/>
    </source>
</evidence>
<feature type="domain" description="DUF4246" evidence="2">
    <location>
        <begin position="3"/>
        <end position="44"/>
    </location>
</feature>
<evidence type="ECO:0000259" key="1">
    <source>
        <dbReference type="Pfam" id="PF14033"/>
    </source>
</evidence>
<evidence type="ECO:0000313" key="3">
    <source>
        <dbReference type="EMBL" id="KUI62468.1"/>
    </source>
</evidence>
<proteinExistence type="predicted"/>
<dbReference type="PANTHER" id="PTHR33119">
    <property type="entry name" value="IFI3P"/>
    <property type="match status" value="1"/>
</dbReference>
<gene>
    <name evidence="3" type="ORF">VP1G_09600</name>
</gene>